<evidence type="ECO:0000313" key="3">
    <source>
        <dbReference type="Proteomes" id="UP000308365"/>
    </source>
</evidence>
<organism evidence="2 3">
    <name type="scientific">Monodon monoceros</name>
    <name type="common">Narwhal</name>
    <name type="synonym">Ceratodon monodon</name>
    <dbReference type="NCBI Taxonomy" id="40151"/>
    <lineage>
        <taxon>Eukaryota</taxon>
        <taxon>Metazoa</taxon>
        <taxon>Chordata</taxon>
        <taxon>Craniata</taxon>
        <taxon>Vertebrata</taxon>
        <taxon>Euteleostomi</taxon>
        <taxon>Mammalia</taxon>
        <taxon>Eutheria</taxon>
        <taxon>Laurasiatheria</taxon>
        <taxon>Artiodactyla</taxon>
        <taxon>Whippomorpha</taxon>
        <taxon>Cetacea</taxon>
        <taxon>Odontoceti</taxon>
        <taxon>Monodontidae</taxon>
        <taxon>Monodon</taxon>
    </lineage>
</organism>
<feature type="non-terminal residue" evidence="2">
    <location>
        <position position="214"/>
    </location>
</feature>
<feature type="region of interest" description="Disordered" evidence="1">
    <location>
        <begin position="126"/>
        <end position="188"/>
    </location>
</feature>
<comment type="caution">
    <text evidence="2">The sequence shown here is derived from an EMBL/GenBank/DDBJ whole genome shotgun (WGS) entry which is preliminary data.</text>
</comment>
<feature type="compositionally biased region" description="Basic residues" evidence="1">
    <location>
        <begin position="134"/>
        <end position="150"/>
    </location>
</feature>
<reference evidence="3" key="1">
    <citation type="journal article" date="2019" name="IScience">
        <title>Narwhal Genome Reveals Long-Term Low Genetic Diversity despite Current Large Abundance Size.</title>
        <authorList>
            <person name="Westbury M.V."/>
            <person name="Petersen B."/>
            <person name="Garde E."/>
            <person name="Heide-Jorgensen M.P."/>
            <person name="Lorenzen E.D."/>
        </authorList>
    </citation>
    <scope>NUCLEOTIDE SEQUENCE [LARGE SCALE GENOMIC DNA]</scope>
</reference>
<feature type="compositionally biased region" description="Basic and acidic residues" evidence="1">
    <location>
        <begin position="66"/>
        <end position="83"/>
    </location>
</feature>
<protein>
    <submittedName>
        <fullName evidence="2">Uncharacterized protein</fullName>
    </submittedName>
</protein>
<evidence type="ECO:0000313" key="2">
    <source>
        <dbReference type="EMBL" id="TKC46936.1"/>
    </source>
</evidence>
<proteinExistence type="predicted"/>
<evidence type="ECO:0000256" key="1">
    <source>
        <dbReference type="SAM" id="MobiDB-lite"/>
    </source>
</evidence>
<feature type="compositionally biased region" description="Pro residues" evidence="1">
    <location>
        <begin position="46"/>
        <end position="57"/>
    </location>
</feature>
<sequence length="214" mass="23219">EPREDRKFTQPCNPLLRVPPKGPNHSRPARSAGVVGSGPGRQRPGLPEPWPLPPARPPGRRPGHRGNAEKEGGARGLTGDRSRLSPGSADPRPLLPLGPAPAPRPSLTPTVRRLLHLLLLLLPPLGRGSCSGSARRRRRRPRERRRRRLQNAHARSTQAPPPSSAPPLRVSVGEVSAPPSPRLSGVRLKGPRWKAVEELRTQRKERGVAALPCA</sequence>
<gene>
    <name evidence="2" type="ORF">EI555_012015</name>
</gene>
<name>A0A4U1FDL9_MONMO</name>
<feature type="region of interest" description="Disordered" evidence="1">
    <location>
        <begin position="1"/>
        <end position="106"/>
    </location>
</feature>
<accession>A0A4U1FDL9</accession>
<dbReference type="Proteomes" id="UP000308365">
    <property type="component" value="Unassembled WGS sequence"/>
</dbReference>
<dbReference type="EMBL" id="RWIC01000237">
    <property type="protein sequence ID" value="TKC46936.1"/>
    <property type="molecule type" value="Genomic_DNA"/>
</dbReference>
<dbReference type="AlphaFoldDB" id="A0A4U1FDL9"/>
<feature type="non-terminal residue" evidence="2">
    <location>
        <position position="1"/>
    </location>
</feature>
<feature type="compositionally biased region" description="Pro residues" evidence="1">
    <location>
        <begin position="93"/>
        <end position="106"/>
    </location>
</feature>